<sequence length="113" mass="12273">SDFGHLSGCIAVELERRPRGFGFSLRGGTEYNMGLYILRLAEDGPALQDGRIHVSTAHHSLITQALRMESADFFPSSAVILGKHLQTQFSSLPIVSVQSSDRTLFMGLIPGNA</sequence>
<evidence type="ECO:0000313" key="3">
    <source>
        <dbReference type="Proteomes" id="UP000472270"/>
    </source>
</evidence>
<dbReference type="SUPFAM" id="SSF50156">
    <property type="entry name" value="PDZ domain-like"/>
    <property type="match status" value="1"/>
</dbReference>
<dbReference type="Proteomes" id="UP000472270">
    <property type="component" value="Unassembled WGS sequence"/>
</dbReference>
<evidence type="ECO:0000259" key="1">
    <source>
        <dbReference type="PROSITE" id="PS50106"/>
    </source>
</evidence>
<dbReference type="GO" id="GO:0005911">
    <property type="term" value="C:cell-cell junction"/>
    <property type="evidence" value="ECO:0007669"/>
    <property type="project" value="TreeGrafter"/>
</dbReference>
<organism evidence="2 3">
    <name type="scientific">Sinocyclocheilus rhinocerous</name>
    <dbReference type="NCBI Taxonomy" id="307959"/>
    <lineage>
        <taxon>Eukaryota</taxon>
        <taxon>Metazoa</taxon>
        <taxon>Chordata</taxon>
        <taxon>Craniata</taxon>
        <taxon>Vertebrata</taxon>
        <taxon>Euteleostomi</taxon>
        <taxon>Actinopterygii</taxon>
        <taxon>Neopterygii</taxon>
        <taxon>Teleostei</taxon>
        <taxon>Ostariophysi</taxon>
        <taxon>Cypriniformes</taxon>
        <taxon>Cyprinidae</taxon>
        <taxon>Cyprininae</taxon>
        <taxon>Sinocyclocheilus</taxon>
    </lineage>
</organism>
<feature type="domain" description="PDZ" evidence="1">
    <location>
        <begin position="11"/>
        <end position="54"/>
    </location>
</feature>
<keyword evidence="3" id="KW-1185">Reference proteome</keyword>
<accession>A0A673MHL1</accession>
<dbReference type="PANTHER" id="PTHR10316">
    <property type="entry name" value="MEMBRANE ASSOCIATED GUANYLATE KINASE-RELATED"/>
    <property type="match status" value="1"/>
</dbReference>
<dbReference type="Ensembl" id="ENSSRHT00000090016.1">
    <property type="protein sequence ID" value="ENSSRHP00000087650.1"/>
    <property type="gene ID" value="ENSSRHG00000043336.1"/>
</dbReference>
<reference evidence="2" key="2">
    <citation type="submission" date="2025-09" db="UniProtKB">
        <authorList>
            <consortium name="Ensembl"/>
        </authorList>
    </citation>
    <scope>IDENTIFICATION</scope>
</reference>
<proteinExistence type="predicted"/>
<dbReference type="InterPro" id="IPR036034">
    <property type="entry name" value="PDZ_sf"/>
</dbReference>
<dbReference type="PROSITE" id="PS50106">
    <property type="entry name" value="PDZ"/>
    <property type="match status" value="1"/>
</dbReference>
<evidence type="ECO:0000313" key="2">
    <source>
        <dbReference type="Ensembl" id="ENSSRHP00000087650.1"/>
    </source>
</evidence>
<protein>
    <recommendedName>
        <fullName evidence="1">PDZ domain-containing protein</fullName>
    </recommendedName>
</protein>
<dbReference type="AlphaFoldDB" id="A0A673MHL1"/>
<name>A0A673MHL1_9TELE</name>
<dbReference type="GO" id="GO:0005737">
    <property type="term" value="C:cytoplasm"/>
    <property type="evidence" value="ECO:0007669"/>
    <property type="project" value="TreeGrafter"/>
</dbReference>
<dbReference type="InterPro" id="IPR001478">
    <property type="entry name" value="PDZ"/>
</dbReference>
<dbReference type="Gene3D" id="2.30.42.10">
    <property type="match status" value="1"/>
</dbReference>
<dbReference type="PANTHER" id="PTHR10316:SF65">
    <property type="entry name" value="MEMBRANE-ASSOCIATED GUANYLATE KINASE, WW AND PDZ DOMAIN-CONTAINING PROTEIN 3 ISOFORM X1"/>
    <property type="match status" value="1"/>
</dbReference>
<reference evidence="2" key="1">
    <citation type="submission" date="2025-08" db="UniProtKB">
        <authorList>
            <consortium name="Ensembl"/>
        </authorList>
    </citation>
    <scope>IDENTIFICATION</scope>
</reference>
<dbReference type="GO" id="GO:0007165">
    <property type="term" value="P:signal transduction"/>
    <property type="evidence" value="ECO:0007669"/>
    <property type="project" value="TreeGrafter"/>
</dbReference>